<dbReference type="EMBL" id="KZ613487">
    <property type="protein sequence ID" value="PMD19942.1"/>
    <property type="molecule type" value="Genomic_DNA"/>
</dbReference>
<organism evidence="2 3">
    <name type="scientific">Hyaloscypha hepaticicola</name>
    <dbReference type="NCBI Taxonomy" id="2082293"/>
    <lineage>
        <taxon>Eukaryota</taxon>
        <taxon>Fungi</taxon>
        <taxon>Dikarya</taxon>
        <taxon>Ascomycota</taxon>
        <taxon>Pezizomycotina</taxon>
        <taxon>Leotiomycetes</taxon>
        <taxon>Helotiales</taxon>
        <taxon>Hyaloscyphaceae</taxon>
        <taxon>Hyaloscypha</taxon>
    </lineage>
</organism>
<dbReference type="OrthoDB" id="3561020at2759"/>
<dbReference type="InterPro" id="IPR045518">
    <property type="entry name" value="2EXR"/>
</dbReference>
<dbReference type="Proteomes" id="UP000235672">
    <property type="component" value="Unassembled WGS sequence"/>
</dbReference>
<evidence type="ECO:0000313" key="3">
    <source>
        <dbReference type="Proteomes" id="UP000235672"/>
    </source>
</evidence>
<proteinExistence type="predicted"/>
<keyword evidence="3" id="KW-1185">Reference proteome</keyword>
<evidence type="ECO:0000313" key="2">
    <source>
        <dbReference type="EMBL" id="PMD19942.1"/>
    </source>
</evidence>
<gene>
    <name evidence="2" type="ORF">NA56DRAFT_705178</name>
</gene>
<accession>A0A2J6Q0Z3</accession>
<dbReference type="AlphaFoldDB" id="A0A2J6Q0Z3"/>
<dbReference type="Pfam" id="PF20150">
    <property type="entry name" value="2EXR"/>
    <property type="match status" value="1"/>
</dbReference>
<name>A0A2J6Q0Z3_9HELO</name>
<sequence length="478" mass="54442">MSRVQLLCRSLPKLATSPEHQLETFTLFPELPHELRNKIWRYVASVSRNVTVTMGRQYRNQIGQLPAPSVLQATQESRTEAMRYYTLCIDYAAPPPTFVRYLGGKVHPPVWINFAVDVFLLGPEASYHNREVKTVFNFDDNVLSQIQNVEMKCKDGIYGLKKHMDNFRTILVQKSLVSLTVVIDDRLAGISQGNDDWFWRELSLLKREEQLRQRYAKQLDWTGFDPKFRIAIVSAELVFKQIFNAPAKKSTRLPQVHTSLWSPPSYKYHVASNPNSTVTSPHCFIYEALPKHSMEYCNSADFQQHVSSSQPIPAAPKAGVLIPIPTTAAMYDFHAVPIPSSGTAQQSLRASSQSCTPLERRAKRAPDTIPSVGMIFFNFNDQLLEQIQDFVIASNLISNSELKGTFWKQFNYLLKMKSQSSTPFDISVMISMTIRLYYGTVESTDWTGMSRELGKVLDIRNAVADFEKKNGKKLPILW</sequence>
<dbReference type="PANTHER" id="PTHR35910:SF6">
    <property type="entry name" value="2EXR DOMAIN-CONTAINING PROTEIN"/>
    <property type="match status" value="1"/>
</dbReference>
<reference evidence="2 3" key="1">
    <citation type="submission" date="2016-05" db="EMBL/GenBank/DDBJ databases">
        <title>A degradative enzymes factory behind the ericoid mycorrhizal symbiosis.</title>
        <authorList>
            <consortium name="DOE Joint Genome Institute"/>
            <person name="Martino E."/>
            <person name="Morin E."/>
            <person name="Grelet G."/>
            <person name="Kuo A."/>
            <person name="Kohler A."/>
            <person name="Daghino S."/>
            <person name="Barry K."/>
            <person name="Choi C."/>
            <person name="Cichocki N."/>
            <person name="Clum A."/>
            <person name="Copeland A."/>
            <person name="Hainaut M."/>
            <person name="Haridas S."/>
            <person name="Labutti K."/>
            <person name="Lindquist E."/>
            <person name="Lipzen A."/>
            <person name="Khouja H.-R."/>
            <person name="Murat C."/>
            <person name="Ohm R."/>
            <person name="Olson A."/>
            <person name="Spatafora J."/>
            <person name="Veneault-Fourrey C."/>
            <person name="Henrissat B."/>
            <person name="Grigoriev I."/>
            <person name="Martin F."/>
            <person name="Perotto S."/>
        </authorList>
    </citation>
    <scope>NUCLEOTIDE SEQUENCE [LARGE SCALE GENOMIC DNA]</scope>
    <source>
        <strain evidence="2 3">UAMH 7357</strain>
    </source>
</reference>
<protein>
    <recommendedName>
        <fullName evidence="1">2EXR domain-containing protein</fullName>
    </recommendedName>
</protein>
<feature type="domain" description="2EXR" evidence="1">
    <location>
        <begin position="25"/>
        <end position="119"/>
    </location>
</feature>
<dbReference type="PANTHER" id="PTHR35910">
    <property type="entry name" value="2EXR DOMAIN-CONTAINING PROTEIN"/>
    <property type="match status" value="1"/>
</dbReference>
<evidence type="ECO:0000259" key="1">
    <source>
        <dbReference type="Pfam" id="PF20150"/>
    </source>
</evidence>